<feature type="compositionally biased region" description="Low complexity" evidence="1">
    <location>
        <begin position="292"/>
        <end position="302"/>
    </location>
</feature>
<reference evidence="3" key="1">
    <citation type="submission" date="2017-02" db="UniProtKB">
        <authorList>
            <consortium name="WormBaseParasite"/>
        </authorList>
    </citation>
    <scope>IDENTIFICATION</scope>
</reference>
<organism evidence="2 3">
    <name type="scientific">Parastrongyloides trichosuri</name>
    <name type="common">Possum-specific nematode worm</name>
    <dbReference type="NCBI Taxonomy" id="131310"/>
    <lineage>
        <taxon>Eukaryota</taxon>
        <taxon>Metazoa</taxon>
        <taxon>Ecdysozoa</taxon>
        <taxon>Nematoda</taxon>
        <taxon>Chromadorea</taxon>
        <taxon>Rhabditida</taxon>
        <taxon>Tylenchina</taxon>
        <taxon>Panagrolaimomorpha</taxon>
        <taxon>Strongyloidoidea</taxon>
        <taxon>Strongyloididae</taxon>
        <taxon>Parastrongyloides</taxon>
    </lineage>
</organism>
<protein>
    <submittedName>
        <fullName evidence="3">LigA</fullName>
    </submittedName>
</protein>
<proteinExistence type="predicted"/>
<name>A0A0N4Z8J0_PARTI</name>
<feature type="compositionally biased region" description="Gly residues" evidence="1">
    <location>
        <begin position="278"/>
        <end position="291"/>
    </location>
</feature>
<dbReference type="AlphaFoldDB" id="A0A0N4Z8J0"/>
<feature type="compositionally biased region" description="Polar residues" evidence="1">
    <location>
        <begin position="76"/>
        <end position="93"/>
    </location>
</feature>
<dbReference type="Proteomes" id="UP000038045">
    <property type="component" value="Unplaced"/>
</dbReference>
<evidence type="ECO:0000256" key="1">
    <source>
        <dbReference type="SAM" id="MobiDB-lite"/>
    </source>
</evidence>
<sequence length="343" mass="35869">MRPAPLRVVFANQGDAVETVVLEGVHDLHEVAVPGLLLTRDGVDQFSVEAVRTRAVVRDARVEVVVEDNGRDSGEQADTGSQQGFSNTRSNDGQVGRVGLGDADEGVHDAPHGTEQTDERTGRTDGGQELQAAREALGQTRLNSSHSGLGAQQRRVAVIAGHLQASLTRQFDFLGGGSGHVGQRVAVKFFRGRNATHVSDRASAAEGFQEAVGGFVQRAELQQLDDQQGPGEHRSQQQADHDDLNHCGGFQEHGDRGDAAAVAAADGVSNSGRVNSGSGVGGGSSSVGGRSGSRSSGCRSSGRGCGVLRQNRRARHQDGSAGQCEEDIRLLAIEHCSPVPALV</sequence>
<feature type="region of interest" description="Disordered" evidence="1">
    <location>
        <begin position="225"/>
        <end position="323"/>
    </location>
</feature>
<evidence type="ECO:0000313" key="2">
    <source>
        <dbReference type="Proteomes" id="UP000038045"/>
    </source>
</evidence>
<accession>A0A0N4Z8J0</accession>
<feature type="compositionally biased region" description="Low complexity" evidence="1">
    <location>
        <begin position="259"/>
        <end position="277"/>
    </location>
</feature>
<keyword evidence="2" id="KW-1185">Reference proteome</keyword>
<evidence type="ECO:0000313" key="3">
    <source>
        <dbReference type="WBParaSite" id="PTRK_0000358700.1"/>
    </source>
</evidence>
<feature type="compositionally biased region" description="Basic and acidic residues" evidence="1">
    <location>
        <begin position="105"/>
        <end position="123"/>
    </location>
</feature>
<feature type="region of interest" description="Disordered" evidence="1">
    <location>
        <begin position="67"/>
        <end position="126"/>
    </location>
</feature>
<feature type="compositionally biased region" description="Basic and acidic residues" evidence="1">
    <location>
        <begin position="231"/>
        <end position="245"/>
    </location>
</feature>
<dbReference type="WBParaSite" id="PTRK_0000358700.1">
    <property type="protein sequence ID" value="PTRK_0000358700.1"/>
    <property type="gene ID" value="PTRK_0000358700"/>
</dbReference>